<name>A0ABN9YK80_9LACO</name>
<dbReference type="Proteomes" id="UP001314262">
    <property type="component" value="Unassembled WGS sequence"/>
</dbReference>
<reference evidence="1 2" key="1">
    <citation type="submission" date="2023-10" db="EMBL/GenBank/DDBJ databases">
        <authorList>
            <person name="Botero Cardona J."/>
        </authorList>
    </citation>
    <scope>NUCLEOTIDE SEQUENCE [LARGE SCALE GENOMIC DNA]</scope>
    <source>
        <strain evidence="1 2">R-53137</strain>
    </source>
</reference>
<keyword evidence="2" id="KW-1185">Reference proteome</keyword>
<accession>A0ABN9YK80</accession>
<evidence type="ECO:0000313" key="2">
    <source>
        <dbReference type="Proteomes" id="UP001314262"/>
    </source>
</evidence>
<proteinExistence type="predicted"/>
<organism evidence="1 2">
    <name type="scientific">Fructobacillus tropaeoli</name>
    <dbReference type="NCBI Taxonomy" id="709323"/>
    <lineage>
        <taxon>Bacteria</taxon>
        <taxon>Bacillati</taxon>
        <taxon>Bacillota</taxon>
        <taxon>Bacilli</taxon>
        <taxon>Lactobacillales</taxon>
        <taxon>Lactobacillaceae</taxon>
        <taxon>Fructobacillus</taxon>
    </lineage>
</organism>
<dbReference type="RefSeq" id="WP_203619207.1">
    <property type="nucleotide sequence ID" value="NZ_BOJU01000004.1"/>
</dbReference>
<evidence type="ECO:0000313" key="1">
    <source>
        <dbReference type="EMBL" id="CAK1228179.1"/>
    </source>
</evidence>
<sequence length="117" mass="13036">MKDLELDSMTKTIQMTQNDIGYVRDDEQLAQSVWTLLNTNLSNIIPGNGNVILGKHLNEEYISNVISRLLVDFDERIATTQINSISFSNKNRTLKIDLKIVTKEGGNVEIGGNLDVG</sequence>
<gene>
    <name evidence="1" type="ORF">R53137_KAKDMLNK_00220</name>
</gene>
<evidence type="ECO:0008006" key="3">
    <source>
        <dbReference type="Google" id="ProtNLM"/>
    </source>
</evidence>
<comment type="caution">
    <text evidence="1">The sequence shown here is derived from an EMBL/GenBank/DDBJ whole genome shotgun (WGS) entry which is preliminary data.</text>
</comment>
<protein>
    <recommendedName>
        <fullName evidence="3">IraD/Gp25-like domain-containing protein</fullName>
    </recommendedName>
</protein>
<dbReference type="EMBL" id="CAUZLT010000001">
    <property type="protein sequence ID" value="CAK1228179.1"/>
    <property type="molecule type" value="Genomic_DNA"/>
</dbReference>